<evidence type="ECO:0000256" key="1">
    <source>
        <dbReference type="ARBA" id="ARBA00004394"/>
    </source>
</evidence>
<proteinExistence type="predicted"/>
<dbReference type="GO" id="GO:0000139">
    <property type="term" value="C:Golgi membrane"/>
    <property type="evidence" value="ECO:0007669"/>
    <property type="project" value="UniProtKB-SubCell"/>
</dbReference>
<dbReference type="GO" id="GO:0007030">
    <property type="term" value="P:Golgi organization"/>
    <property type="evidence" value="ECO:0007669"/>
    <property type="project" value="TreeGrafter"/>
</dbReference>
<evidence type="ECO:0000259" key="6">
    <source>
        <dbReference type="Pfam" id="PF04495"/>
    </source>
</evidence>
<evidence type="ECO:0000256" key="2">
    <source>
        <dbReference type="ARBA" id="ARBA00022737"/>
    </source>
</evidence>
<comment type="caution">
    <text evidence="7">The sequence shown here is derived from an EMBL/GenBank/DDBJ whole genome shotgun (WGS) entry which is preliminary data.</text>
</comment>
<evidence type="ECO:0000256" key="5">
    <source>
        <dbReference type="SAM" id="MobiDB-lite"/>
    </source>
</evidence>
<keyword evidence="8" id="KW-1185">Reference proteome</keyword>
<evidence type="ECO:0000256" key="4">
    <source>
        <dbReference type="ARBA" id="ARBA00023136"/>
    </source>
</evidence>
<evidence type="ECO:0000313" key="8">
    <source>
        <dbReference type="Proteomes" id="UP001165160"/>
    </source>
</evidence>
<evidence type="ECO:0000256" key="3">
    <source>
        <dbReference type="ARBA" id="ARBA00023034"/>
    </source>
</evidence>
<organism evidence="7 8">
    <name type="scientific">Triparma verrucosa</name>
    <dbReference type="NCBI Taxonomy" id="1606542"/>
    <lineage>
        <taxon>Eukaryota</taxon>
        <taxon>Sar</taxon>
        <taxon>Stramenopiles</taxon>
        <taxon>Ochrophyta</taxon>
        <taxon>Bolidophyceae</taxon>
        <taxon>Parmales</taxon>
        <taxon>Triparmaceae</taxon>
        <taxon>Triparma</taxon>
    </lineage>
</organism>
<dbReference type="InterPro" id="IPR036034">
    <property type="entry name" value="PDZ_sf"/>
</dbReference>
<feature type="compositionally biased region" description="Basic and acidic residues" evidence="5">
    <location>
        <begin position="240"/>
        <end position="254"/>
    </location>
</feature>
<feature type="compositionally biased region" description="Low complexity" evidence="5">
    <location>
        <begin position="293"/>
        <end position="317"/>
    </location>
</feature>
<comment type="subcellular location">
    <subcellularLocation>
        <location evidence="1">Golgi apparatus membrane</location>
    </subcellularLocation>
</comment>
<dbReference type="InterPro" id="IPR024958">
    <property type="entry name" value="GRASP_PDZ"/>
</dbReference>
<name>A0A9W7BZN5_9STRA</name>
<accession>A0A9W7BZN5</accession>
<feature type="region of interest" description="Disordered" evidence="5">
    <location>
        <begin position="240"/>
        <end position="317"/>
    </location>
</feature>
<dbReference type="Gene3D" id="2.30.42.10">
    <property type="match status" value="1"/>
</dbReference>
<dbReference type="EMBL" id="BRXX01000195">
    <property type="protein sequence ID" value="GMH97050.1"/>
    <property type="molecule type" value="Genomic_DNA"/>
</dbReference>
<dbReference type="Pfam" id="PF04495">
    <property type="entry name" value="GRASP55_65"/>
    <property type="match status" value="1"/>
</dbReference>
<reference evidence="8" key="1">
    <citation type="journal article" date="2023" name="Commun. Biol.">
        <title>Genome analysis of Parmales, the sister group of diatoms, reveals the evolutionary specialization of diatoms from phago-mixotrophs to photoautotrophs.</title>
        <authorList>
            <person name="Ban H."/>
            <person name="Sato S."/>
            <person name="Yoshikawa S."/>
            <person name="Yamada K."/>
            <person name="Nakamura Y."/>
            <person name="Ichinomiya M."/>
            <person name="Sato N."/>
            <person name="Blanc-Mathieu R."/>
            <person name="Endo H."/>
            <person name="Kuwata A."/>
            <person name="Ogata H."/>
        </authorList>
    </citation>
    <scope>NUCLEOTIDE SEQUENCE [LARGE SCALE GENOMIC DNA]</scope>
    <source>
        <strain evidence="8">NIES 3699</strain>
    </source>
</reference>
<keyword evidence="2" id="KW-0677">Repeat</keyword>
<protein>
    <recommendedName>
        <fullName evidence="6">PDZ GRASP-type domain-containing protein</fullName>
    </recommendedName>
</protein>
<dbReference type="InterPro" id="IPR007583">
    <property type="entry name" value="GRASP55_65"/>
</dbReference>
<evidence type="ECO:0000313" key="7">
    <source>
        <dbReference type="EMBL" id="GMH97050.1"/>
    </source>
</evidence>
<keyword evidence="4" id="KW-0472">Membrane</keyword>
<gene>
    <name evidence="7" type="ORF">TrVE_jg9035</name>
</gene>
<dbReference type="AlphaFoldDB" id="A0A9W7BZN5"/>
<feature type="compositionally biased region" description="Pro residues" evidence="5">
    <location>
        <begin position="268"/>
        <end position="292"/>
    </location>
</feature>
<dbReference type="PANTHER" id="PTHR12893:SF0">
    <property type="entry name" value="GRASP65"/>
    <property type="match status" value="1"/>
</dbReference>
<feature type="domain" description="PDZ GRASP-type" evidence="6">
    <location>
        <begin position="71"/>
        <end position="192"/>
    </location>
</feature>
<keyword evidence="3" id="KW-0333">Golgi apparatus</keyword>
<dbReference type="PANTHER" id="PTHR12893">
    <property type="entry name" value="GOLGI REASSEMBLY STACKING PROTEIN GRASP"/>
    <property type="match status" value="1"/>
</dbReference>
<dbReference type="Proteomes" id="UP001165160">
    <property type="component" value="Unassembled WGS sequence"/>
</dbReference>
<sequence>MGGTDSTLQNSEANYFGYRILNVAPSSPSSSSPVLCTYFSIITSIHTPSRPLSEFTDVIRECASLQKEVKLEIFNLKSRRRDYITVLPKPSPSYLGLLGLTLRPTSYYDDLPNCLRILLSTNDFLKEGEWILGTEDRNVDGVKGFEEVCEGVDEVGLYVYNGPLDCVRYVLFPTLKPLGLEVGEGYLHSLPEEYRGTNGKSEMRREGRKGIVAVEGGGGEEEQVGEMSAKELVKAVGKEVEVKNEETKGDHQPRVELTAGVEATTKVDPPPQVEAPPQVSPPPPINPPPPPINTKTTPTRTTTSTSTTTLPTKKFSE</sequence>